<comment type="caution">
    <text evidence="1">The sequence shown here is derived from an EMBL/GenBank/DDBJ whole genome shotgun (WGS) entry which is preliminary data.</text>
</comment>
<name>A0A1X4XZI5_9BACT</name>
<dbReference type="Gene3D" id="3.90.1200.10">
    <property type="match status" value="1"/>
</dbReference>
<keyword evidence="2" id="KW-1185">Reference proteome</keyword>
<protein>
    <recommendedName>
        <fullName evidence="3">Aminoglycoside phosphotransferase domain-containing protein</fullName>
    </recommendedName>
</protein>
<dbReference type="SUPFAM" id="SSF56112">
    <property type="entry name" value="Protein kinase-like (PK-like)"/>
    <property type="match status" value="1"/>
</dbReference>
<evidence type="ECO:0000313" key="2">
    <source>
        <dbReference type="Proteomes" id="UP000194141"/>
    </source>
</evidence>
<dbReference type="AlphaFoldDB" id="A0A1X4XZI5"/>
<dbReference type="Proteomes" id="UP000194141">
    <property type="component" value="Unassembled WGS sequence"/>
</dbReference>
<reference evidence="1 2" key="1">
    <citation type="journal article" date="2017" name="Front. Microbiol.">
        <title>Genome Sequence of Desulfurella amilsii Strain TR1 and Comparative Genomics of Desulfurellaceae Family.</title>
        <authorList>
            <person name="Florentino A.P."/>
            <person name="Stams A.J."/>
            <person name="Sanchez-Andrea I."/>
        </authorList>
    </citation>
    <scope>NUCLEOTIDE SEQUENCE [LARGE SCALE GENOMIC DNA]</scope>
    <source>
        <strain evidence="1 2">TR1</strain>
    </source>
</reference>
<proteinExistence type="predicted"/>
<dbReference type="EMBL" id="MDSU01000001">
    <property type="protein sequence ID" value="OSS42924.1"/>
    <property type="molecule type" value="Genomic_DNA"/>
</dbReference>
<accession>A0A1X4XZI5</accession>
<dbReference type="RefSeq" id="WP_086032856.1">
    <property type="nucleotide sequence ID" value="NZ_MDSU01000001.1"/>
</dbReference>
<evidence type="ECO:0000313" key="1">
    <source>
        <dbReference type="EMBL" id="OSS42924.1"/>
    </source>
</evidence>
<dbReference type="STRING" id="1562698.DESAMIL20_32"/>
<sequence length="325" mass="37996">MSEKYLGILKSNDPLFFYLNKIKELKLHNFVPVDFYLVQSFSNTKTNVYKYTANFDGTSFVVKFFGQSGTINRKIAEKRLMWEFNRLKFFQTCSSKKTKVINPYCYLPDVDCALVEPYVNGKTLDYYIKDAIFNNGKIRLFKKLDLLATLLSCIHRISIEENYKMLAEKNYCSKILHTLYKDHLIDKYKLINIKNICKNEFSKVRTNATNIHGDATTTNFIFSNGSIYAIDTEKSKIASYLLDLGFVAAELKHHFMLFGLQDADASEYISYFLYNYSLLSGKNLNDIENNLKIFIALGLFRIARNWYLDTNYRHLLVEKAMWLLK</sequence>
<organism evidence="1 2">
    <name type="scientific">Desulfurella amilsii</name>
    <dbReference type="NCBI Taxonomy" id="1562698"/>
    <lineage>
        <taxon>Bacteria</taxon>
        <taxon>Pseudomonadati</taxon>
        <taxon>Campylobacterota</taxon>
        <taxon>Desulfurellia</taxon>
        <taxon>Desulfurellales</taxon>
        <taxon>Desulfurellaceae</taxon>
        <taxon>Desulfurella</taxon>
    </lineage>
</organism>
<evidence type="ECO:0008006" key="3">
    <source>
        <dbReference type="Google" id="ProtNLM"/>
    </source>
</evidence>
<gene>
    <name evidence="1" type="ORF">DESAMIL20_32</name>
</gene>
<dbReference type="OrthoDB" id="179763at2"/>
<dbReference type="InterPro" id="IPR011009">
    <property type="entry name" value="Kinase-like_dom_sf"/>
</dbReference>